<dbReference type="OrthoDB" id="8443793at2"/>
<sequence>MTGHSDLPTKILRLADLTNRHATTFDLTTTPAERDAVAAHLDILGVKKLTFAGEIVPQGRGDWQLTGRLGATVVQACVATLEPVTTRLDEDVRRVYARDFTYPEGAEVEMPEDDAVEPLPQTLDLGTVMVEALSLGLPPFPRAEGAELGQVLAAEDGIAPMTDDDAKPFAGLGALRDRLTKDPSGDA</sequence>
<name>A0A1M4UXA2_LOKAT</name>
<dbReference type="Pfam" id="PF02620">
    <property type="entry name" value="YceD"/>
    <property type="match status" value="1"/>
</dbReference>
<proteinExistence type="predicted"/>
<organism evidence="2 3">
    <name type="scientific">Loktanella atrilutea</name>
    <dbReference type="NCBI Taxonomy" id="366533"/>
    <lineage>
        <taxon>Bacteria</taxon>
        <taxon>Pseudomonadati</taxon>
        <taxon>Pseudomonadota</taxon>
        <taxon>Alphaproteobacteria</taxon>
        <taxon>Rhodobacterales</taxon>
        <taxon>Roseobacteraceae</taxon>
        <taxon>Loktanella</taxon>
    </lineage>
</organism>
<evidence type="ECO:0000313" key="2">
    <source>
        <dbReference type="EMBL" id="SHE61354.1"/>
    </source>
</evidence>
<dbReference type="EMBL" id="FQUE01000001">
    <property type="protein sequence ID" value="SHE61354.1"/>
    <property type="molecule type" value="Genomic_DNA"/>
</dbReference>
<dbReference type="InterPro" id="IPR003772">
    <property type="entry name" value="YceD"/>
</dbReference>
<accession>A0A1M4UXA2</accession>
<feature type="region of interest" description="Disordered" evidence="1">
    <location>
        <begin position="160"/>
        <end position="187"/>
    </location>
</feature>
<evidence type="ECO:0000256" key="1">
    <source>
        <dbReference type="SAM" id="MobiDB-lite"/>
    </source>
</evidence>
<evidence type="ECO:0000313" key="3">
    <source>
        <dbReference type="Proteomes" id="UP000183987"/>
    </source>
</evidence>
<feature type="compositionally biased region" description="Basic and acidic residues" evidence="1">
    <location>
        <begin position="175"/>
        <end position="187"/>
    </location>
</feature>
<gene>
    <name evidence="2" type="ORF">SAMN05444339_101878</name>
</gene>
<dbReference type="AlphaFoldDB" id="A0A1M4UXA2"/>
<dbReference type="RefSeq" id="WP_072855919.1">
    <property type="nucleotide sequence ID" value="NZ_FQUE01000001.1"/>
</dbReference>
<keyword evidence="3" id="KW-1185">Reference proteome</keyword>
<protein>
    <submittedName>
        <fullName evidence="2">Uncharacterized metal-binding protein YceD, DUF177 family</fullName>
    </submittedName>
</protein>
<reference evidence="3" key="1">
    <citation type="submission" date="2016-11" db="EMBL/GenBank/DDBJ databases">
        <authorList>
            <person name="Varghese N."/>
            <person name="Submissions S."/>
        </authorList>
    </citation>
    <scope>NUCLEOTIDE SEQUENCE [LARGE SCALE GENOMIC DNA]</scope>
    <source>
        <strain evidence="3">DSM 29326</strain>
    </source>
</reference>
<dbReference type="Proteomes" id="UP000183987">
    <property type="component" value="Unassembled WGS sequence"/>
</dbReference>
<dbReference type="STRING" id="366533.SAMN05444339_101878"/>